<dbReference type="CDD" id="cd00078">
    <property type="entry name" value="HECTc"/>
    <property type="match status" value="1"/>
</dbReference>
<dbReference type="InterPro" id="IPR035983">
    <property type="entry name" value="Hect_E3_ubiquitin_ligase"/>
</dbReference>
<evidence type="ECO:0000256" key="1">
    <source>
        <dbReference type="ARBA" id="ARBA00000885"/>
    </source>
</evidence>
<dbReference type="EMBL" id="LWDE02002037">
    <property type="protein sequence ID" value="KAE8238602.1"/>
    <property type="molecule type" value="Genomic_DNA"/>
</dbReference>
<dbReference type="FunFam" id="3.30.2160.10:FF:000002">
    <property type="entry name" value="Putative Ubiquitin-protein ligase E3C"/>
    <property type="match status" value="1"/>
</dbReference>
<comment type="caution">
    <text evidence="7">The sequence shown here is derived from an EMBL/GenBank/DDBJ whole genome shotgun (WGS) entry which is preliminary data.</text>
</comment>
<dbReference type="PROSITE" id="PS50237">
    <property type="entry name" value="HECT"/>
    <property type="match status" value="1"/>
</dbReference>
<evidence type="ECO:0000256" key="3">
    <source>
        <dbReference type="ARBA" id="ARBA00022679"/>
    </source>
</evidence>
<evidence type="ECO:0000313" key="8">
    <source>
        <dbReference type="Proteomes" id="UP000077684"/>
    </source>
</evidence>
<dbReference type="GO" id="GO:0000209">
    <property type="term" value="P:protein polyubiquitination"/>
    <property type="evidence" value="ECO:0007669"/>
    <property type="project" value="InterPro"/>
</dbReference>
<dbReference type="SUPFAM" id="SSF56204">
    <property type="entry name" value="Hect, E3 ligase catalytic domain"/>
    <property type="match status" value="1"/>
</dbReference>
<dbReference type="GO" id="GO:0061630">
    <property type="term" value="F:ubiquitin protein ligase activity"/>
    <property type="evidence" value="ECO:0007669"/>
    <property type="project" value="UniProtKB-EC"/>
</dbReference>
<dbReference type="Proteomes" id="UP000077684">
    <property type="component" value="Unassembled WGS sequence"/>
</dbReference>
<name>A0A8X7MJN2_9BASI</name>
<dbReference type="GO" id="GO:0006511">
    <property type="term" value="P:ubiquitin-dependent protein catabolic process"/>
    <property type="evidence" value="ECO:0007669"/>
    <property type="project" value="TreeGrafter"/>
</dbReference>
<feature type="active site" description="Glycyl thioester intermediate" evidence="5">
    <location>
        <position position="372"/>
    </location>
</feature>
<proteinExistence type="predicted"/>
<reference evidence="7" key="2">
    <citation type="journal article" date="2019" name="IMA Fungus">
        <title>Genome sequencing and comparison of five Tilletia species to identify candidate genes for the detection of regulated species infecting wheat.</title>
        <authorList>
            <person name="Nguyen H.D.T."/>
            <person name="Sultana T."/>
            <person name="Kesanakurti P."/>
            <person name="Hambleton S."/>
        </authorList>
    </citation>
    <scope>NUCLEOTIDE SEQUENCE</scope>
    <source>
        <strain evidence="7">DAOMC 236426</strain>
    </source>
</reference>
<organism evidence="7 8">
    <name type="scientific">Tilletia controversa</name>
    <name type="common">dwarf bunt fungus</name>
    <dbReference type="NCBI Taxonomy" id="13291"/>
    <lineage>
        <taxon>Eukaryota</taxon>
        <taxon>Fungi</taxon>
        <taxon>Dikarya</taxon>
        <taxon>Basidiomycota</taxon>
        <taxon>Ustilaginomycotina</taxon>
        <taxon>Exobasidiomycetes</taxon>
        <taxon>Tilletiales</taxon>
        <taxon>Tilletiaceae</taxon>
        <taxon>Tilletia</taxon>
    </lineage>
</organism>
<accession>A0A8X7MJN2</accession>
<feature type="non-terminal residue" evidence="7">
    <location>
        <position position="404"/>
    </location>
</feature>
<evidence type="ECO:0000259" key="6">
    <source>
        <dbReference type="PROSITE" id="PS50237"/>
    </source>
</evidence>
<gene>
    <name evidence="7" type="ORF">A4X06_0g8696</name>
</gene>
<protein>
    <recommendedName>
        <fullName evidence="2">HECT-type E3 ubiquitin transferase</fullName>
        <ecNumber evidence="2">2.3.2.26</ecNumber>
    </recommendedName>
</protein>
<keyword evidence="8" id="KW-1185">Reference proteome</keyword>
<dbReference type="AlphaFoldDB" id="A0A8X7MJN2"/>
<keyword evidence="3" id="KW-0808">Transferase</keyword>
<keyword evidence="4 5" id="KW-0833">Ubl conjugation pathway</keyword>
<evidence type="ECO:0000256" key="2">
    <source>
        <dbReference type="ARBA" id="ARBA00012485"/>
    </source>
</evidence>
<dbReference type="PANTHER" id="PTHR45700:SF2">
    <property type="entry name" value="UBIQUITIN-PROTEIN LIGASE E3C"/>
    <property type="match status" value="1"/>
</dbReference>
<reference evidence="7" key="1">
    <citation type="submission" date="2016-04" db="EMBL/GenBank/DDBJ databases">
        <authorList>
            <person name="Nguyen H.D."/>
            <person name="Samba Siva P."/>
            <person name="Cullis J."/>
            <person name="Levesque C.A."/>
            <person name="Hambleton S."/>
        </authorList>
    </citation>
    <scope>NUCLEOTIDE SEQUENCE</scope>
    <source>
        <strain evidence="7">DAOMC 236426</strain>
    </source>
</reference>
<dbReference type="Pfam" id="PF00632">
    <property type="entry name" value="HECT"/>
    <property type="match status" value="1"/>
</dbReference>
<sequence length="404" mass="45792">LSPRLGVLNNIPFVIPFDVRVEIFRQFIRNDAARSDIDRFDPNQRGVRIRRGHVAEDGFRGLHRLGPQLKRRIQIQFIDQFGQVEAGIDGGGLFKEFLTSLVREAFDTNRGLWSATSDQAIYPNPHSYAQQAEQLEWYTFLGRVLGKAIYDGILVDIKFASFFLSKWLGKQSYLDDLASLDSLDPELAKGLNFVLRAYTGDFEDLALNFTVTDEEFGVSTTTELVPGGAQIPVTRENRLEYVYRVSHYRLSDQIEKQSAAFFSGLSEMVDPRWLRMMNREELRVLVSGTEAPIDVDDLRANTVYGGYHEQDLTIQYFWDALKSFDPQMRKAFLKFVTSCPSPPLLGFAHLSPKFAIRNSGTDEARLPTASTCVNLLKLPAYSTPEQVAAKLRYVCTIEVGFDLS</sequence>
<dbReference type="SMART" id="SM00119">
    <property type="entry name" value="HECTc"/>
    <property type="match status" value="1"/>
</dbReference>
<dbReference type="PANTHER" id="PTHR45700">
    <property type="entry name" value="UBIQUITIN-PROTEIN LIGASE E3C"/>
    <property type="match status" value="1"/>
</dbReference>
<feature type="domain" description="HECT" evidence="6">
    <location>
        <begin position="69"/>
        <end position="404"/>
    </location>
</feature>
<dbReference type="InterPro" id="IPR044611">
    <property type="entry name" value="E3A/B/C-like"/>
</dbReference>
<dbReference type="EC" id="2.3.2.26" evidence="2"/>
<dbReference type="InterPro" id="IPR000569">
    <property type="entry name" value="HECT_dom"/>
</dbReference>
<evidence type="ECO:0000313" key="7">
    <source>
        <dbReference type="EMBL" id="KAE8238602.1"/>
    </source>
</evidence>
<evidence type="ECO:0000256" key="4">
    <source>
        <dbReference type="ARBA" id="ARBA00022786"/>
    </source>
</evidence>
<dbReference type="Gene3D" id="3.30.2410.10">
    <property type="entry name" value="Hect, E3 ligase catalytic domain"/>
    <property type="match status" value="1"/>
</dbReference>
<dbReference type="Gene3D" id="3.30.2160.10">
    <property type="entry name" value="Hect, E3 ligase catalytic domain"/>
    <property type="match status" value="1"/>
</dbReference>
<dbReference type="Gene3D" id="3.90.1750.10">
    <property type="entry name" value="Hect, E3 ligase catalytic domains"/>
    <property type="match status" value="1"/>
</dbReference>
<evidence type="ECO:0000256" key="5">
    <source>
        <dbReference type="PROSITE-ProRule" id="PRU00104"/>
    </source>
</evidence>
<comment type="catalytic activity">
    <reaction evidence="1">
        <text>S-ubiquitinyl-[E2 ubiquitin-conjugating enzyme]-L-cysteine + [acceptor protein]-L-lysine = [E2 ubiquitin-conjugating enzyme]-L-cysteine + N(6)-ubiquitinyl-[acceptor protein]-L-lysine.</text>
        <dbReference type="EC" id="2.3.2.26"/>
    </reaction>
</comment>